<reference evidence="4" key="1">
    <citation type="journal article" date="2014" name="Int. J. Syst. Evol. Microbiol.">
        <title>Complete genome sequence of Corynebacterium casei LMG S-19264T (=DSM 44701T), isolated from a smear-ripened cheese.</title>
        <authorList>
            <consortium name="US DOE Joint Genome Institute (JGI-PGF)"/>
            <person name="Walter F."/>
            <person name="Albersmeier A."/>
            <person name="Kalinowski J."/>
            <person name="Ruckert C."/>
        </authorList>
    </citation>
    <scope>NUCLEOTIDE SEQUENCE</scope>
    <source>
        <strain evidence="4">CGMCC 1.14988</strain>
    </source>
</reference>
<evidence type="ECO:0000256" key="2">
    <source>
        <dbReference type="ARBA" id="ARBA00035108"/>
    </source>
</evidence>
<name>A0A8J3A7J2_9ACTN</name>
<dbReference type="GO" id="GO:0031411">
    <property type="term" value="C:gas vesicle"/>
    <property type="evidence" value="ECO:0007669"/>
    <property type="project" value="UniProtKB-SubCell"/>
</dbReference>
<keyword evidence="5" id="KW-1185">Reference proteome</keyword>
<dbReference type="PANTHER" id="PTHR36852">
    <property type="entry name" value="PROTEIN GVPL 2"/>
    <property type="match status" value="1"/>
</dbReference>
<sequence>MTLLVHGVVADHSVDTSAMGDIADVYTVSAGGIAALVSDVRDEPVLPSRAMMLRHANVLEAAAATTTVVPMRFGVAVPSRDALRDEFLHPAQAQLTEALSYLRGRSEWRLRGDYVENEAIRAVLANDRRAASLRGRRDTDAKMELGERIVQGVSGLRDRDTPEVLGHLREHVVELVSRDVTEPLACLDASLLVDDEGQEALERHVEQLAERFAPRLQLRLVGPLPPYSFAAMETTR</sequence>
<evidence type="ECO:0000256" key="3">
    <source>
        <dbReference type="ARBA" id="ARBA00035643"/>
    </source>
</evidence>
<dbReference type="PANTHER" id="PTHR36852:SF1">
    <property type="entry name" value="PROTEIN GVPL 2"/>
    <property type="match status" value="1"/>
</dbReference>
<evidence type="ECO:0000313" key="4">
    <source>
        <dbReference type="EMBL" id="GGI03839.1"/>
    </source>
</evidence>
<dbReference type="EMBL" id="BMHA01000002">
    <property type="protein sequence ID" value="GGI03839.1"/>
    <property type="molecule type" value="Genomic_DNA"/>
</dbReference>
<dbReference type="InterPro" id="IPR009430">
    <property type="entry name" value="GvpL/GvpF"/>
</dbReference>
<evidence type="ECO:0000256" key="1">
    <source>
        <dbReference type="ARBA" id="ARBA00022987"/>
    </source>
</evidence>
<dbReference type="GO" id="GO:0031412">
    <property type="term" value="P:gas vesicle organization"/>
    <property type="evidence" value="ECO:0007669"/>
    <property type="project" value="InterPro"/>
</dbReference>
<reference evidence="4" key="2">
    <citation type="submission" date="2020-09" db="EMBL/GenBank/DDBJ databases">
        <authorList>
            <person name="Sun Q."/>
            <person name="Zhou Y."/>
        </authorList>
    </citation>
    <scope>NUCLEOTIDE SEQUENCE</scope>
    <source>
        <strain evidence="4">CGMCC 1.14988</strain>
    </source>
</reference>
<comment type="similarity">
    <text evidence="3">Belongs to the gas vesicle GvpF/GvpL family.</text>
</comment>
<comment type="caution">
    <text evidence="4">The sequence shown here is derived from an EMBL/GenBank/DDBJ whole genome shotgun (WGS) entry which is preliminary data.</text>
</comment>
<evidence type="ECO:0000313" key="5">
    <source>
        <dbReference type="Proteomes" id="UP000650511"/>
    </source>
</evidence>
<dbReference type="RefSeq" id="WP_130650899.1">
    <property type="nucleotide sequence ID" value="NZ_BMHA01000002.1"/>
</dbReference>
<accession>A0A8J3A7J2</accession>
<keyword evidence="1" id="KW-0304">Gas vesicle</keyword>
<organism evidence="4 5">
    <name type="scientific">Egicoccus halophilus</name>
    <dbReference type="NCBI Taxonomy" id="1670830"/>
    <lineage>
        <taxon>Bacteria</taxon>
        <taxon>Bacillati</taxon>
        <taxon>Actinomycetota</taxon>
        <taxon>Nitriliruptoria</taxon>
        <taxon>Egicoccales</taxon>
        <taxon>Egicoccaceae</taxon>
        <taxon>Egicoccus</taxon>
    </lineage>
</organism>
<gene>
    <name evidence="4" type="ORF">GCM10011354_06050</name>
</gene>
<dbReference type="Proteomes" id="UP000650511">
    <property type="component" value="Unassembled WGS sequence"/>
</dbReference>
<dbReference type="Pfam" id="PF06386">
    <property type="entry name" value="GvpL_GvpF"/>
    <property type="match status" value="1"/>
</dbReference>
<dbReference type="OrthoDB" id="3867411at2"/>
<dbReference type="AlphaFoldDB" id="A0A8J3A7J2"/>
<comment type="subcellular location">
    <subcellularLocation>
        <location evidence="2">Gas vesicle</location>
    </subcellularLocation>
</comment>
<proteinExistence type="inferred from homology"/>
<protein>
    <submittedName>
        <fullName evidence="4">Gas vesicle protein</fullName>
    </submittedName>
</protein>